<dbReference type="AlphaFoldDB" id="A0A3B3H617"/>
<sequence length="174" mass="19049">MDIDHTFMLKVLKTRNFKVFGVFSCFVNDVCLVGRSVHAGVLSSVPLQLLLRLTSIYFIVYFLFTLGLLVKKSVVLSYPPDALVYDVALLFLLAALEVLHLLCGVKGNLTESGGYILANIIVTAATILLTVYFLVWQTYVMRADVIISGILLAAYSLDGVLAVSTLARFASAYS</sequence>
<gene>
    <name evidence="8" type="primary">TMEM80</name>
</gene>
<evidence type="ECO:0000256" key="7">
    <source>
        <dbReference type="SAM" id="Phobius"/>
    </source>
</evidence>
<feature type="transmembrane region" description="Helical" evidence="7">
    <location>
        <begin position="49"/>
        <end position="70"/>
    </location>
</feature>
<dbReference type="OrthoDB" id="262535at2759"/>
<dbReference type="GO" id="GO:0016020">
    <property type="term" value="C:membrane"/>
    <property type="evidence" value="ECO:0007669"/>
    <property type="project" value="UniProtKB-SubCell"/>
</dbReference>
<dbReference type="GO" id="GO:0035869">
    <property type="term" value="C:ciliary transition zone"/>
    <property type="evidence" value="ECO:0000318"/>
    <property type="project" value="GO_Central"/>
</dbReference>
<dbReference type="PANTHER" id="PTHR13531">
    <property type="entry name" value="GEO07735P1-RELATED-RELATED"/>
    <property type="match status" value="1"/>
</dbReference>
<dbReference type="GeneTree" id="ENSGT00940000153899"/>
<accession>A0A3B3H617</accession>
<reference evidence="8" key="3">
    <citation type="submission" date="2025-09" db="UniProtKB">
        <authorList>
            <consortium name="Ensembl"/>
        </authorList>
    </citation>
    <scope>IDENTIFICATION</scope>
    <source>
        <strain evidence="8">Hd-rR</strain>
    </source>
</reference>
<keyword evidence="6" id="KW-0966">Cell projection</keyword>
<dbReference type="InParanoid" id="A0A3B3H617"/>
<keyword evidence="5 7" id="KW-0472">Membrane</keyword>
<evidence type="ECO:0000313" key="9">
    <source>
        <dbReference type="Proteomes" id="UP000001038"/>
    </source>
</evidence>
<feature type="transmembrane region" description="Helical" evidence="7">
    <location>
        <begin position="82"/>
        <end position="103"/>
    </location>
</feature>
<dbReference type="Bgee" id="ENSORLG00000006444">
    <property type="expression patterns" value="Expressed in testis and 14 other cell types or tissues"/>
</dbReference>
<dbReference type="RefSeq" id="XP_011474363.1">
    <property type="nucleotide sequence ID" value="XM_011476061.2"/>
</dbReference>
<dbReference type="Ensembl" id="ENSORLT00000038473.1">
    <property type="protein sequence ID" value="ENSORLP00000026950.1"/>
    <property type="gene ID" value="ENSORLG00000006444.2"/>
</dbReference>
<dbReference type="GO" id="GO:1905515">
    <property type="term" value="P:non-motile cilium assembly"/>
    <property type="evidence" value="ECO:0000318"/>
    <property type="project" value="GO_Central"/>
</dbReference>
<keyword evidence="4 7" id="KW-1133">Transmembrane helix</keyword>
<dbReference type="Pfam" id="PF09799">
    <property type="entry name" value="Transmemb_17"/>
    <property type="match status" value="1"/>
</dbReference>
<evidence type="ECO:0000256" key="4">
    <source>
        <dbReference type="ARBA" id="ARBA00022989"/>
    </source>
</evidence>
<evidence type="ECO:0000256" key="1">
    <source>
        <dbReference type="ARBA" id="ARBA00004138"/>
    </source>
</evidence>
<proteinExistence type="predicted"/>
<evidence type="ECO:0000256" key="2">
    <source>
        <dbReference type="ARBA" id="ARBA00004141"/>
    </source>
</evidence>
<organism evidence="8 9">
    <name type="scientific">Oryzias latipes</name>
    <name type="common">Japanese rice fish</name>
    <name type="synonym">Japanese killifish</name>
    <dbReference type="NCBI Taxonomy" id="8090"/>
    <lineage>
        <taxon>Eukaryota</taxon>
        <taxon>Metazoa</taxon>
        <taxon>Chordata</taxon>
        <taxon>Craniata</taxon>
        <taxon>Vertebrata</taxon>
        <taxon>Euteleostomi</taxon>
        <taxon>Actinopterygii</taxon>
        <taxon>Neopterygii</taxon>
        <taxon>Teleostei</taxon>
        <taxon>Neoteleostei</taxon>
        <taxon>Acanthomorphata</taxon>
        <taxon>Ovalentaria</taxon>
        <taxon>Atherinomorphae</taxon>
        <taxon>Beloniformes</taxon>
        <taxon>Adrianichthyidae</taxon>
        <taxon>Oryziinae</taxon>
        <taxon>Oryzias</taxon>
    </lineage>
</organism>
<dbReference type="STRING" id="8090.ENSORLP00000026950"/>
<dbReference type="PANTHER" id="PTHR13531:SF8">
    <property type="entry name" value="TRANSMEMBRANE PROTEIN 80"/>
    <property type="match status" value="1"/>
</dbReference>
<evidence type="ECO:0000256" key="6">
    <source>
        <dbReference type="ARBA" id="ARBA00023273"/>
    </source>
</evidence>
<evidence type="ECO:0000256" key="3">
    <source>
        <dbReference type="ARBA" id="ARBA00022692"/>
    </source>
</evidence>
<reference evidence="8" key="2">
    <citation type="submission" date="2025-08" db="UniProtKB">
        <authorList>
            <consortium name="Ensembl"/>
        </authorList>
    </citation>
    <scope>IDENTIFICATION</scope>
    <source>
        <strain evidence="8">Hd-rR</strain>
    </source>
</reference>
<protein>
    <submittedName>
        <fullName evidence="8">Transmembrane protein 80</fullName>
    </submittedName>
</protein>
<feature type="transmembrane region" description="Helical" evidence="7">
    <location>
        <begin position="115"/>
        <end position="139"/>
    </location>
</feature>
<name>A0A3B3H617_ORYLA</name>
<dbReference type="InterPro" id="IPR019184">
    <property type="entry name" value="Uncharacterised_TM-17"/>
</dbReference>
<dbReference type="GeneID" id="101157050"/>
<evidence type="ECO:0000256" key="5">
    <source>
        <dbReference type="ARBA" id="ARBA00023136"/>
    </source>
</evidence>
<keyword evidence="3 7" id="KW-0812">Transmembrane</keyword>
<feature type="transmembrane region" description="Helical" evidence="7">
    <location>
        <begin position="20"/>
        <end position="37"/>
    </location>
</feature>
<feature type="transmembrane region" description="Helical" evidence="7">
    <location>
        <begin position="145"/>
        <end position="167"/>
    </location>
</feature>
<evidence type="ECO:0000313" key="8">
    <source>
        <dbReference type="Ensembl" id="ENSORLP00000026950.1"/>
    </source>
</evidence>
<comment type="subcellular location">
    <subcellularLocation>
        <location evidence="1">Cell projection</location>
        <location evidence="1">Cilium</location>
    </subcellularLocation>
    <subcellularLocation>
        <location evidence="2">Membrane</location>
        <topology evidence="2">Multi-pass membrane protein</topology>
    </subcellularLocation>
</comment>
<dbReference type="CTD" id="283232"/>
<dbReference type="Proteomes" id="UP000001038">
    <property type="component" value="Chromosome 6"/>
</dbReference>
<reference evidence="8 9" key="1">
    <citation type="journal article" date="2007" name="Nature">
        <title>The medaka draft genome and insights into vertebrate genome evolution.</title>
        <authorList>
            <person name="Kasahara M."/>
            <person name="Naruse K."/>
            <person name="Sasaki S."/>
            <person name="Nakatani Y."/>
            <person name="Qu W."/>
            <person name="Ahsan B."/>
            <person name="Yamada T."/>
            <person name="Nagayasu Y."/>
            <person name="Doi K."/>
            <person name="Kasai Y."/>
            <person name="Jindo T."/>
            <person name="Kobayashi D."/>
            <person name="Shimada A."/>
            <person name="Toyoda A."/>
            <person name="Kuroki Y."/>
            <person name="Fujiyama A."/>
            <person name="Sasaki T."/>
            <person name="Shimizu A."/>
            <person name="Asakawa S."/>
            <person name="Shimizu N."/>
            <person name="Hashimoto S."/>
            <person name="Yang J."/>
            <person name="Lee Y."/>
            <person name="Matsushima K."/>
            <person name="Sugano S."/>
            <person name="Sakaizumi M."/>
            <person name="Narita T."/>
            <person name="Ohishi K."/>
            <person name="Haga S."/>
            <person name="Ohta F."/>
            <person name="Nomoto H."/>
            <person name="Nogata K."/>
            <person name="Morishita T."/>
            <person name="Endo T."/>
            <person name="Shin-I T."/>
            <person name="Takeda H."/>
            <person name="Morishita S."/>
            <person name="Kohara Y."/>
        </authorList>
    </citation>
    <scope>NUCLEOTIDE SEQUENCE [LARGE SCALE GENOMIC DNA]</scope>
    <source>
        <strain evidence="8 9">Hd-rR</strain>
    </source>
</reference>
<keyword evidence="9" id="KW-1185">Reference proteome</keyword>